<organism evidence="2 3">
    <name type="scientific">Desulfarculus baarsii (strain ATCC 33931 / DSM 2075 / LMG 7858 / VKM B-1802 / 2st14)</name>
    <dbReference type="NCBI Taxonomy" id="644282"/>
    <lineage>
        <taxon>Bacteria</taxon>
        <taxon>Pseudomonadati</taxon>
        <taxon>Thermodesulfobacteriota</taxon>
        <taxon>Desulfarculia</taxon>
        <taxon>Desulfarculales</taxon>
        <taxon>Desulfarculaceae</taxon>
        <taxon>Desulfarculus</taxon>
    </lineage>
</organism>
<dbReference type="Gene3D" id="3.40.30.10">
    <property type="entry name" value="Glutaredoxin"/>
    <property type="match status" value="1"/>
</dbReference>
<sequence>MEDVRLIGIDGRQVGLRGLDQAVSEMADDWAARSDAEVGAELLRRLSPINYIPARARQAHERALAAHFRRALGGQVGQSGAPGLEVRILGLGCAQCHRLTQLAMRAAAELGLAADVEHVDDLRRIGQFGVIGAPALVINGRAVWVGSVPPYEKIKQWLAQGCERSGQPME</sequence>
<dbReference type="PANTHER" id="PTHR36450">
    <property type="entry name" value="THIOREDOXIN"/>
    <property type="match status" value="1"/>
</dbReference>
<dbReference type="PANTHER" id="PTHR36450:SF1">
    <property type="entry name" value="THIOREDOXIN"/>
    <property type="match status" value="1"/>
</dbReference>
<dbReference type="STRING" id="644282.Deba_2267"/>
<dbReference type="InterPro" id="IPR012336">
    <property type="entry name" value="Thioredoxin-like_fold"/>
</dbReference>
<dbReference type="InterPro" id="IPR036249">
    <property type="entry name" value="Thioredoxin-like_sf"/>
</dbReference>
<dbReference type="OrthoDB" id="5431858at2"/>
<accession>E1QJ87</accession>
<proteinExistence type="predicted"/>
<gene>
    <name evidence="2" type="ordered locus">Deba_2267</name>
</gene>
<dbReference type="RefSeq" id="WP_013259069.1">
    <property type="nucleotide sequence ID" value="NC_014365.1"/>
</dbReference>
<keyword evidence="3" id="KW-1185">Reference proteome</keyword>
<reference evidence="2 3" key="1">
    <citation type="journal article" date="2010" name="Stand. Genomic Sci.">
        <title>Complete genome sequence of Desulfarculus baarsii type strain (2st14).</title>
        <authorList>
            <person name="Sun H."/>
            <person name="Spring S."/>
            <person name="Lapidus A."/>
            <person name="Davenport K."/>
            <person name="Del Rio T.G."/>
            <person name="Tice H."/>
            <person name="Nolan M."/>
            <person name="Copeland A."/>
            <person name="Cheng J.F."/>
            <person name="Lucas S."/>
            <person name="Tapia R."/>
            <person name="Goodwin L."/>
            <person name="Pitluck S."/>
            <person name="Ivanova N."/>
            <person name="Pagani I."/>
            <person name="Mavromatis K."/>
            <person name="Ovchinnikova G."/>
            <person name="Pati A."/>
            <person name="Chen A."/>
            <person name="Palaniappan K."/>
            <person name="Hauser L."/>
            <person name="Chang Y.J."/>
            <person name="Jeffries C.D."/>
            <person name="Detter J.C."/>
            <person name="Han C."/>
            <person name="Rohde M."/>
            <person name="Brambilla E."/>
            <person name="Goker M."/>
            <person name="Woyke T."/>
            <person name="Bristow J."/>
            <person name="Eisen J.A."/>
            <person name="Markowitz V."/>
            <person name="Hugenholtz P."/>
            <person name="Kyrpides N.C."/>
            <person name="Klenk H.P."/>
            <person name="Land M."/>
        </authorList>
    </citation>
    <scope>NUCLEOTIDE SEQUENCE [LARGE SCALE GENOMIC DNA]</scope>
    <source>
        <strain evidence="3">ATCC 33931 / DSM 2075 / LMG 7858 / VKM B-1802 / 2st14</strain>
    </source>
</reference>
<dbReference type="InterPro" id="IPR005243">
    <property type="entry name" value="THIRX-like_proc"/>
</dbReference>
<dbReference type="CDD" id="cd02972">
    <property type="entry name" value="DsbA_family"/>
    <property type="match status" value="1"/>
</dbReference>
<name>E1QJ87_DESB2</name>
<feature type="domain" description="Thioredoxin-like fold" evidence="1">
    <location>
        <begin position="85"/>
        <end position="158"/>
    </location>
</feature>
<dbReference type="AlphaFoldDB" id="E1QJ87"/>
<protein>
    <recommendedName>
        <fullName evidence="1">Thioredoxin-like fold domain-containing protein</fullName>
    </recommendedName>
</protein>
<evidence type="ECO:0000313" key="3">
    <source>
        <dbReference type="Proteomes" id="UP000009047"/>
    </source>
</evidence>
<dbReference type="HOGENOM" id="CLU_1537599_0_0_7"/>
<evidence type="ECO:0000259" key="1">
    <source>
        <dbReference type="Pfam" id="PF13192"/>
    </source>
</evidence>
<dbReference type="KEGG" id="dbr:Deba_2267"/>
<dbReference type="EMBL" id="CP002085">
    <property type="protein sequence ID" value="ADK85630.1"/>
    <property type="molecule type" value="Genomic_DNA"/>
</dbReference>
<dbReference type="eggNOG" id="COG0526">
    <property type="taxonomic scope" value="Bacteria"/>
</dbReference>
<evidence type="ECO:0000313" key="2">
    <source>
        <dbReference type="EMBL" id="ADK85630.1"/>
    </source>
</evidence>
<dbReference type="Pfam" id="PF13192">
    <property type="entry name" value="Thioredoxin_3"/>
    <property type="match status" value="1"/>
</dbReference>
<dbReference type="NCBIfam" id="TIGR00412">
    <property type="entry name" value="redox_disulf_2"/>
    <property type="match status" value="1"/>
</dbReference>
<dbReference type="SUPFAM" id="SSF52833">
    <property type="entry name" value="Thioredoxin-like"/>
    <property type="match status" value="1"/>
</dbReference>
<dbReference type="Proteomes" id="UP000009047">
    <property type="component" value="Chromosome"/>
</dbReference>